<keyword evidence="1" id="KW-0732">Signal</keyword>
<feature type="chain" id="PRO_5025497354" evidence="1">
    <location>
        <begin position="22"/>
        <end position="73"/>
    </location>
</feature>
<reference evidence="2" key="1">
    <citation type="journal article" date="2020" name="Stud. Mycol.">
        <title>101 Dothideomycetes genomes: a test case for predicting lifestyles and emergence of pathogens.</title>
        <authorList>
            <person name="Haridas S."/>
            <person name="Albert R."/>
            <person name="Binder M."/>
            <person name="Bloem J."/>
            <person name="Labutti K."/>
            <person name="Salamov A."/>
            <person name="Andreopoulos B."/>
            <person name="Baker S."/>
            <person name="Barry K."/>
            <person name="Bills G."/>
            <person name="Bluhm B."/>
            <person name="Cannon C."/>
            <person name="Castanera R."/>
            <person name="Culley D."/>
            <person name="Daum C."/>
            <person name="Ezra D."/>
            <person name="Gonzalez J."/>
            <person name="Henrissat B."/>
            <person name="Kuo A."/>
            <person name="Liang C."/>
            <person name="Lipzen A."/>
            <person name="Lutzoni F."/>
            <person name="Magnuson J."/>
            <person name="Mondo S."/>
            <person name="Nolan M."/>
            <person name="Ohm R."/>
            <person name="Pangilinan J."/>
            <person name="Park H.-J."/>
            <person name="Ramirez L."/>
            <person name="Alfaro M."/>
            <person name="Sun H."/>
            <person name="Tritt A."/>
            <person name="Yoshinaga Y."/>
            <person name="Zwiers L.-H."/>
            <person name="Turgeon B."/>
            <person name="Goodwin S."/>
            <person name="Spatafora J."/>
            <person name="Crous P."/>
            <person name="Grigoriev I."/>
        </authorList>
    </citation>
    <scope>NUCLEOTIDE SEQUENCE</scope>
    <source>
        <strain evidence="2">CBS 123094</strain>
    </source>
</reference>
<protein>
    <submittedName>
        <fullName evidence="2">Uncharacterized protein</fullName>
    </submittedName>
</protein>
<name>A0A6A5WWV0_9PLEO</name>
<proteinExistence type="predicted"/>
<feature type="signal peptide" evidence="1">
    <location>
        <begin position="1"/>
        <end position="21"/>
    </location>
</feature>
<keyword evidence="3" id="KW-1185">Reference proteome</keyword>
<sequence>MYMGGISWAARLVAVASRAGAAMVICVECGNRPQKNENKAEIAAKQAIFWKSYFWPCQGGLGDAVGQVLGPAR</sequence>
<evidence type="ECO:0000313" key="3">
    <source>
        <dbReference type="Proteomes" id="UP000799779"/>
    </source>
</evidence>
<dbReference type="EMBL" id="ML977560">
    <property type="protein sequence ID" value="KAF2006220.1"/>
    <property type="molecule type" value="Genomic_DNA"/>
</dbReference>
<evidence type="ECO:0000256" key="1">
    <source>
        <dbReference type="SAM" id="SignalP"/>
    </source>
</evidence>
<gene>
    <name evidence="2" type="ORF">P154DRAFT_255486</name>
</gene>
<accession>A0A6A5WWV0</accession>
<organism evidence="2 3">
    <name type="scientific">Amniculicola lignicola CBS 123094</name>
    <dbReference type="NCBI Taxonomy" id="1392246"/>
    <lineage>
        <taxon>Eukaryota</taxon>
        <taxon>Fungi</taxon>
        <taxon>Dikarya</taxon>
        <taxon>Ascomycota</taxon>
        <taxon>Pezizomycotina</taxon>
        <taxon>Dothideomycetes</taxon>
        <taxon>Pleosporomycetidae</taxon>
        <taxon>Pleosporales</taxon>
        <taxon>Amniculicolaceae</taxon>
        <taxon>Amniculicola</taxon>
    </lineage>
</organism>
<dbReference type="AlphaFoldDB" id="A0A6A5WWV0"/>
<dbReference type="Proteomes" id="UP000799779">
    <property type="component" value="Unassembled WGS sequence"/>
</dbReference>
<evidence type="ECO:0000313" key="2">
    <source>
        <dbReference type="EMBL" id="KAF2006220.1"/>
    </source>
</evidence>